<dbReference type="Gene3D" id="3.30.420.80">
    <property type="entry name" value="Ribosomal protein S11"/>
    <property type="match status" value="1"/>
</dbReference>
<evidence type="ECO:0000256" key="2">
    <source>
        <dbReference type="ARBA" id="ARBA00022980"/>
    </source>
</evidence>
<comment type="caution">
    <text evidence="7">The sequence shown here is derived from an EMBL/GenBank/DDBJ whole genome shotgun (WGS) entry which is preliminary data.</text>
</comment>
<evidence type="ECO:0000256" key="3">
    <source>
        <dbReference type="ARBA" id="ARBA00023274"/>
    </source>
</evidence>
<dbReference type="GO" id="GO:0019843">
    <property type="term" value="F:rRNA binding"/>
    <property type="evidence" value="ECO:0007669"/>
    <property type="project" value="UniProtKB-UniRule"/>
</dbReference>
<dbReference type="PIRSF" id="PIRSF002131">
    <property type="entry name" value="Ribosomal_S11"/>
    <property type="match status" value="1"/>
</dbReference>
<accession>A0A0G0MNN9</accession>
<keyword evidence="5" id="KW-0694">RNA-binding</keyword>
<dbReference type="GO" id="GO:1990904">
    <property type="term" value="C:ribonucleoprotein complex"/>
    <property type="evidence" value="ECO:0007669"/>
    <property type="project" value="UniProtKB-KW"/>
</dbReference>
<dbReference type="InterPro" id="IPR036967">
    <property type="entry name" value="Ribosomal_uS11_sf"/>
</dbReference>
<evidence type="ECO:0000313" key="7">
    <source>
        <dbReference type="EMBL" id="KKR05664.1"/>
    </source>
</evidence>
<protein>
    <recommendedName>
        <fullName evidence="4 5">Small ribosomal subunit protein uS11</fullName>
    </recommendedName>
</protein>
<dbReference type="InterPro" id="IPR001971">
    <property type="entry name" value="Ribosomal_uS11"/>
</dbReference>
<dbReference type="GO" id="GO:0003735">
    <property type="term" value="F:structural constituent of ribosome"/>
    <property type="evidence" value="ECO:0007669"/>
    <property type="project" value="InterPro"/>
</dbReference>
<comment type="function">
    <text evidence="5">Located on the platform of the 30S subunit, it bridges several disparate RNA helices of the 16S rRNA. Forms part of the Shine-Dalgarno cleft in the 70S ribosome.</text>
</comment>
<proteinExistence type="inferred from homology"/>
<dbReference type="AlphaFoldDB" id="A0A0G0MNN9"/>
<gene>
    <name evidence="5" type="primary">rpsK</name>
    <name evidence="7" type="ORF">UT34_C0002G0171</name>
</gene>
<evidence type="ECO:0000256" key="1">
    <source>
        <dbReference type="ARBA" id="ARBA00006194"/>
    </source>
</evidence>
<dbReference type="GO" id="GO:0005840">
    <property type="term" value="C:ribosome"/>
    <property type="evidence" value="ECO:0007669"/>
    <property type="project" value="UniProtKB-KW"/>
</dbReference>
<dbReference type="Proteomes" id="UP000034799">
    <property type="component" value="Unassembled WGS sequence"/>
</dbReference>
<comment type="similarity">
    <text evidence="1 5 6">Belongs to the universal ribosomal protein uS11 family.</text>
</comment>
<dbReference type="SUPFAM" id="SSF53137">
    <property type="entry name" value="Translational machinery components"/>
    <property type="match status" value="1"/>
</dbReference>
<name>A0A0G0MNN9_9BACT</name>
<keyword evidence="3 5" id="KW-0687">Ribonucleoprotein</keyword>
<evidence type="ECO:0000256" key="5">
    <source>
        <dbReference type="HAMAP-Rule" id="MF_01310"/>
    </source>
</evidence>
<reference evidence="7 8" key="1">
    <citation type="journal article" date="2015" name="Nature">
        <title>rRNA introns, odd ribosomes, and small enigmatic genomes across a large radiation of phyla.</title>
        <authorList>
            <person name="Brown C.T."/>
            <person name="Hug L.A."/>
            <person name="Thomas B.C."/>
            <person name="Sharon I."/>
            <person name="Castelle C.J."/>
            <person name="Singh A."/>
            <person name="Wilkins M.J."/>
            <person name="Williams K.H."/>
            <person name="Banfield J.F."/>
        </authorList>
    </citation>
    <scope>NUCLEOTIDE SEQUENCE [LARGE SCALE GENOMIC DNA]</scope>
</reference>
<dbReference type="Pfam" id="PF00411">
    <property type="entry name" value="Ribosomal_S11"/>
    <property type="match status" value="1"/>
</dbReference>
<organism evidence="7 8">
    <name type="scientific">candidate division WS6 bacterium GW2011_GWF2_39_15</name>
    <dbReference type="NCBI Taxonomy" id="1619100"/>
    <lineage>
        <taxon>Bacteria</taxon>
        <taxon>Candidatus Dojkabacteria</taxon>
    </lineage>
</organism>
<dbReference type="InterPro" id="IPR018102">
    <property type="entry name" value="Ribosomal_uS11_CS"/>
</dbReference>
<evidence type="ECO:0000313" key="8">
    <source>
        <dbReference type="Proteomes" id="UP000034799"/>
    </source>
</evidence>
<dbReference type="NCBIfam" id="NF003698">
    <property type="entry name" value="PRK05309.1"/>
    <property type="match status" value="1"/>
</dbReference>
<keyword evidence="2 5" id="KW-0689">Ribosomal protein</keyword>
<dbReference type="PANTHER" id="PTHR11759">
    <property type="entry name" value="40S RIBOSOMAL PROTEIN S14/30S RIBOSOMAL PROTEIN S11"/>
    <property type="match status" value="1"/>
</dbReference>
<dbReference type="EMBL" id="LBWK01000002">
    <property type="protein sequence ID" value="KKR05664.1"/>
    <property type="molecule type" value="Genomic_DNA"/>
</dbReference>
<sequence>MAEVKAKKSVKKNVQTGYVSIQSTFNNTIISICDENGELLVQGSPAVVGFKGSKRSTAFAATKAAMQAGEVAVKKYGLREVKVVIKGPGAGRNAAVKGLDSVGLKVTQLIDKTPLPHNGCRPRKLPRK</sequence>
<dbReference type="GO" id="GO:0006412">
    <property type="term" value="P:translation"/>
    <property type="evidence" value="ECO:0007669"/>
    <property type="project" value="UniProtKB-UniRule"/>
</dbReference>
<evidence type="ECO:0000256" key="4">
    <source>
        <dbReference type="ARBA" id="ARBA00035160"/>
    </source>
</evidence>
<comment type="subunit">
    <text evidence="5">Part of the 30S ribosomal subunit. Interacts with proteins S7 and S18. Binds to IF-3.</text>
</comment>
<dbReference type="PROSITE" id="PS00054">
    <property type="entry name" value="RIBOSOMAL_S11"/>
    <property type="match status" value="1"/>
</dbReference>
<evidence type="ECO:0000256" key="6">
    <source>
        <dbReference type="RuleBase" id="RU003629"/>
    </source>
</evidence>
<dbReference type="STRING" id="1619100.UT34_C0002G0171"/>
<keyword evidence="5" id="KW-0699">rRNA-binding</keyword>
<dbReference type="PATRIC" id="fig|1619100.3.peg.719"/>
<dbReference type="HAMAP" id="MF_01310">
    <property type="entry name" value="Ribosomal_uS11"/>
    <property type="match status" value="1"/>
</dbReference>